<comment type="caution">
    <text evidence="1">The sequence shown here is derived from an EMBL/GenBank/DDBJ whole genome shotgun (WGS) entry which is preliminary data.</text>
</comment>
<keyword evidence="2" id="KW-1185">Reference proteome</keyword>
<proteinExistence type="predicted"/>
<evidence type="ECO:0000313" key="1">
    <source>
        <dbReference type="EMBL" id="KRL02382.1"/>
    </source>
</evidence>
<evidence type="ECO:0000313" key="2">
    <source>
        <dbReference type="Proteomes" id="UP000051621"/>
    </source>
</evidence>
<dbReference type="RefSeq" id="WP_057742923.1">
    <property type="nucleotide sequence ID" value="NZ_AZEF01000013.1"/>
</dbReference>
<gene>
    <name evidence="1" type="ORF">FC81_GL000725</name>
</gene>
<dbReference type="PATRIC" id="fig|1423731.3.peg.744"/>
<dbReference type="EMBL" id="AZEF01000013">
    <property type="protein sequence ID" value="KRL02382.1"/>
    <property type="molecule type" value="Genomic_DNA"/>
</dbReference>
<dbReference type="Proteomes" id="UP000051621">
    <property type="component" value="Unassembled WGS sequence"/>
</dbReference>
<accession>A0A0R1M358</accession>
<protein>
    <submittedName>
        <fullName evidence="1">Uncharacterized protein</fullName>
    </submittedName>
</protein>
<dbReference type="OrthoDB" id="2296978at2"/>
<sequence length="100" mass="11691">MKFYKHQAEMIIVQQLSSLLNRKVKNEELVPETYFLHKDEMIQVPTIDEKPLPQKVMAYFYGCESYIGFLITDLQQQKLLAWGILDSNNQLVRGRGGQNE</sequence>
<reference evidence="1 2" key="1">
    <citation type="journal article" date="2015" name="Genome Announc.">
        <title>Expanding the biotechnology potential of lactobacilli through comparative genomics of 213 strains and associated genera.</title>
        <authorList>
            <person name="Sun Z."/>
            <person name="Harris H.M."/>
            <person name="McCann A."/>
            <person name="Guo C."/>
            <person name="Argimon S."/>
            <person name="Zhang W."/>
            <person name="Yang X."/>
            <person name="Jeffery I.B."/>
            <person name="Cooney J.C."/>
            <person name="Kagawa T.F."/>
            <person name="Liu W."/>
            <person name="Song Y."/>
            <person name="Salvetti E."/>
            <person name="Wrobel A."/>
            <person name="Rasinkangas P."/>
            <person name="Parkhill J."/>
            <person name="Rea M.C."/>
            <person name="O'Sullivan O."/>
            <person name="Ritari J."/>
            <person name="Douillard F.P."/>
            <person name="Paul Ross R."/>
            <person name="Yang R."/>
            <person name="Briner A.E."/>
            <person name="Felis G.E."/>
            <person name="de Vos W.M."/>
            <person name="Barrangou R."/>
            <person name="Klaenhammer T.R."/>
            <person name="Caufield P.W."/>
            <person name="Cui Y."/>
            <person name="Zhang H."/>
            <person name="O'Toole P.W."/>
        </authorList>
    </citation>
    <scope>NUCLEOTIDE SEQUENCE [LARGE SCALE GENOMIC DNA]</scope>
    <source>
        <strain evidence="1 2">DSM 19910</strain>
    </source>
</reference>
<dbReference type="AlphaFoldDB" id="A0A0R1M358"/>
<dbReference type="STRING" id="1423731.FC81_GL000725"/>
<organism evidence="1 2">
    <name type="scientific">Liquorilactobacillus capillatus DSM 19910</name>
    <dbReference type="NCBI Taxonomy" id="1423731"/>
    <lineage>
        <taxon>Bacteria</taxon>
        <taxon>Bacillati</taxon>
        <taxon>Bacillota</taxon>
        <taxon>Bacilli</taxon>
        <taxon>Lactobacillales</taxon>
        <taxon>Lactobacillaceae</taxon>
        <taxon>Liquorilactobacillus</taxon>
    </lineage>
</organism>
<name>A0A0R1M358_9LACO</name>